<dbReference type="PANTHER" id="PTHR23357">
    <property type="entry name" value="RENALASE"/>
    <property type="match status" value="1"/>
</dbReference>
<organism evidence="1 2">
    <name type="scientific">Chrysochromulina tobinii</name>
    <dbReference type="NCBI Taxonomy" id="1460289"/>
    <lineage>
        <taxon>Eukaryota</taxon>
        <taxon>Haptista</taxon>
        <taxon>Haptophyta</taxon>
        <taxon>Prymnesiophyceae</taxon>
        <taxon>Prymnesiales</taxon>
        <taxon>Chrysochromulinaceae</taxon>
        <taxon>Chrysochromulina</taxon>
    </lineage>
</organism>
<name>A0A0M0JRH1_9EUKA</name>
<dbReference type="EMBL" id="JWZX01002449">
    <property type="protein sequence ID" value="KOO29201.1"/>
    <property type="molecule type" value="Genomic_DNA"/>
</dbReference>
<accession>A0A0M0JRH1</accession>
<gene>
    <name evidence="1" type="ORF">Ctob_011132</name>
</gene>
<dbReference type="PANTHER" id="PTHR23357:SF1">
    <property type="entry name" value="RENALASE"/>
    <property type="match status" value="1"/>
</dbReference>
<dbReference type="Pfam" id="PF13450">
    <property type="entry name" value="NAD_binding_8"/>
    <property type="match status" value="1"/>
</dbReference>
<dbReference type="GO" id="GO:0005576">
    <property type="term" value="C:extracellular region"/>
    <property type="evidence" value="ECO:0007669"/>
    <property type="project" value="TreeGrafter"/>
</dbReference>
<dbReference type="GO" id="GO:0016651">
    <property type="term" value="F:oxidoreductase activity, acting on NAD(P)H"/>
    <property type="evidence" value="ECO:0007669"/>
    <property type="project" value="InterPro"/>
</dbReference>
<dbReference type="SUPFAM" id="SSF51905">
    <property type="entry name" value="FAD/NAD(P)-binding domain"/>
    <property type="match status" value="1"/>
</dbReference>
<protein>
    <submittedName>
        <fullName evidence="1">Renalase isoform 1</fullName>
    </submittedName>
</protein>
<dbReference type="AlphaFoldDB" id="A0A0M0JRH1"/>
<reference evidence="2" key="1">
    <citation type="journal article" date="2015" name="PLoS Genet.">
        <title>Genome Sequence and Transcriptome Analyses of Chrysochromulina tobin: Metabolic Tools for Enhanced Algal Fitness in the Prominent Order Prymnesiales (Haptophyceae).</title>
        <authorList>
            <person name="Hovde B.T."/>
            <person name="Deodato C.R."/>
            <person name="Hunsperger H.M."/>
            <person name="Ryken S.A."/>
            <person name="Yost W."/>
            <person name="Jha R.K."/>
            <person name="Patterson J."/>
            <person name="Monnat R.J. Jr."/>
            <person name="Barlow S.B."/>
            <person name="Starkenburg S.R."/>
            <person name="Cattolico R.A."/>
        </authorList>
    </citation>
    <scope>NUCLEOTIDE SEQUENCE</scope>
    <source>
        <strain evidence="2">CCMP291</strain>
    </source>
</reference>
<dbReference type="InterPro" id="IPR036188">
    <property type="entry name" value="FAD/NAD-bd_sf"/>
</dbReference>
<dbReference type="Proteomes" id="UP000037460">
    <property type="component" value="Unassembled WGS sequence"/>
</dbReference>
<evidence type="ECO:0000313" key="2">
    <source>
        <dbReference type="Proteomes" id="UP000037460"/>
    </source>
</evidence>
<evidence type="ECO:0000313" key="1">
    <source>
        <dbReference type="EMBL" id="KOO29201.1"/>
    </source>
</evidence>
<keyword evidence="2" id="KW-1185">Reference proteome</keyword>
<dbReference type="OrthoDB" id="2161133at2759"/>
<dbReference type="Gene3D" id="3.90.660.10">
    <property type="match status" value="1"/>
</dbReference>
<dbReference type="InterPro" id="IPR040174">
    <property type="entry name" value="RNLS"/>
</dbReference>
<sequence>MPTTPSILVVGAGLTGAAVSRALRRSLPAESIIVWEALGAVGGRMQTERVSVEGGALGLADTGAQYVTVTDDAAVATAHDPLYNALLDAGILMPMVGRIEGTRSADGGGKNYIAPAGVAAIVEHLFRVAGVRPVLGRRATGLYRAPPVAGGGVGSGGGTPSPRGRWEVSAADGTRQAFDGVVLTQPAPHMLSLLDAGDTAAWLPDATPDAPSAAASARRSSQLSRSQLSREKLRAVEYSARYALTLFFPPSVAPLFGANLDWISKYVTKAEDDALVYLSVDWAKRGGAPTEAISLVAHSSVPYGVRMMAAGTSEAAVLAELRRRVYALLPWLPPNPSAEHLQPWPLSQVRSPITLSNGWACARLYPPEDEEAADEAAVDEATAAAARSTRRSTPVLSAPVLVLAGDAFSALGSRFDGCVQSGEAAAAAVLEEIVI</sequence>
<comment type="caution">
    <text evidence="1">The sequence shown here is derived from an EMBL/GenBank/DDBJ whole genome shotgun (WGS) entry which is preliminary data.</text>
</comment>
<proteinExistence type="predicted"/>
<dbReference type="Gene3D" id="3.50.50.60">
    <property type="entry name" value="FAD/NAD(P)-binding domain"/>
    <property type="match status" value="1"/>
</dbReference>